<sequence length="57" mass="6486">MEAVRFTGLNRKQRDGVKSCYSLIAFMERLRGTRIEHFSVPHGCGETNVAEANKQVF</sequence>
<reference evidence="1" key="1">
    <citation type="journal article" date="2021" name="Proc. Natl. Acad. Sci. U.S.A.">
        <title>A Catalog of Tens of Thousands of Viruses from Human Metagenomes Reveals Hidden Associations with Chronic Diseases.</title>
        <authorList>
            <person name="Tisza M.J."/>
            <person name="Buck C.B."/>
        </authorList>
    </citation>
    <scope>NUCLEOTIDE SEQUENCE</scope>
    <source>
        <strain evidence="1">CtzRR1</strain>
    </source>
</reference>
<proteinExistence type="predicted"/>
<protein>
    <submittedName>
        <fullName evidence="1">Uncharacterized protein</fullName>
    </submittedName>
</protein>
<dbReference type="EMBL" id="BK015166">
    <property type="protein sequence ID" value="DAD93749.1"/>
    <property type="molecule type" value="Genomic_DNA"/>
</dbReference>
<accession>A0A8S5NFY6</accession>
<evidence type="ECO:0000313" key="1">
    <source>
        <dbReference type="EMBL" id="DAD93749.1"/>
    </source>
</evidence>
<name>A0A8S5NFY6_9CAUD</name>
<organism evidence="1">
    <name type="scientific">Myoviridae sp. ctzRR1</name>
    <dbReference type="NCBI Taxonomy" id="2826720"/>
    <lineage>
        <taxon>Viruses</taxon>
        <taxon>Duplodnaviria</taxon>
        <taxon>Heunggongvirae</taxon>
        <taxon>Uroviricota</taxon>
        <taxon>Caudoviricetes</taxon>
    </lineage>
</organism>